<feature type="transmembrane region" description="Helical" evidence="1">
    <location>
        <begin position="12"/>
        <end position="35"/>
    </location>
</feature>
<dbReference type="Proteomes" id="UP000276133">
    <property type="component" value="Unassembled WGS sequence"/>
</dbReference>
<reference evidence="2 3" key="1">
    <citation type="journal article" date="2018" name="Sci. Rep.">
        <title>Genomic signatures of local adaptation to the degree of environmental predictability in rotifers.</title>
        <authorList>
            <person name="Franch-Gras L."/>
            <person name="Hahn C."/>
            <person name="Garcia-Roger E.M."/>
            <person name="Carmona M.J."/>
            <person name="Serra M."/>
            <person name="Gomez A."/>
        </authorList>
    </citation>
    <scope>NUCLEOTIDE SEQUENCE [LARGE SCALE GENOMIC DNA]</scope>
    <source>
        <strain evidence="2">HYR1</strain>
    </source>
</reference>
<keyword evidence="1" id="KW-0472">Membrane</keyword>
<keyword evidence="1" id="KW-1133">Transmembrane helix</keyword>
<name>A0A3M7P609_BRAPC</name>
<dbReference type="EMBL" id="REGN01013016">
    <property type="protein sequence ID" value="RMZ94482.1"/>
    <property type="molecule type" value="Genomic_DNA"/>
</dbReference>
<accession>A0A3M7P609</accession>
<keyword evidence="3" id="KW-1185">Reference proteome</keyword>
<evidence type="ECO:0000313" key="2">
    <source>
        <dbReference type="EMBL" id="RMZ94482.1"/>
    </source>
</evidence>
<evidence type="ECO:0000256" key="1">
    <source>
        <dbReference type="SAM" id="Phobius"/>
    </source>
</evidence>
<keyword evidence="1" id="KW-0812">Transmembrane</keyword>
<protein>
    <submittedName>
        <fullName evidence="2">Uncharacterized protein</fullName>
    </submittedName>
</protein>
<organism evidence="2 3">
    <name type="scientific">Brachionus plicatilis</name>
    <name type="common">Marine rotifer</name>
    <name type="synonym">Brachionus muelleri</name>
    <dbReference type="NCBI Taxonomy" id="10195"/>
    <lineage>
        <taxon>Eukaryota</taxon>
        <taxon>Metazoa</taxon>
        <taxon>Spiralia</taxon>
        <taxon>Gnathifera</taxon>
        <taxon>Rotifera</taxon>
        <taxon>Eurotatoria</taxon>
        <taxon>Monogononta</taxon>
        <taxon>Pseudotrocha</taxon>
        <taxon>Ploima</taxon>
        <taxon>Brachionidae</taxon>
        <taxon>Brachionus</taxon>
    </lineage>
</organism>
<sequence length="79" mass="8611">MFSGPVHGPSQSSFFGFFSFTKIAVLYEFLSLPVLEMTKTDSGSLKPDRYIKSLFCLKMCGTSGAMCAVIELGMTAIKL</sequence>
<feature type="transmembrane region" description="Helical" evidence="1">
    <location>
        <begin position="55"/>
        <end position="77"/>
    </location>
</feature>
<gene>
    <name evidence="2" type="ORF">BpHYR1_047198</name>
</gene>
<evidence type="ECO:0000313" key="3">
    <source>
        <dbReference type="Proteomes" id="UP000276133"/>
    </source>
</evidence>
<dbReference type="AlphaFoldDB" id="A0A3M7P609"/>
<comment type="caution">
    <text evidence="2">The sequence shown here is derived from an EMBL/GenBank/DDBJ whole genome shotgun (WGS) entry which is preliminary data.</text>
</comment>
<proteinExistence type="predicted"/>